<reference evidence="5 6" key="1">
    <citation type="submission" date="2020-07" db="EMBL/GenBank/DDBJ databases">
        <title>Electron transfer.</title>
        <authorList>
            <person name="Huang L."/>
            <person name="Liu X."/>
            <person name="Zhou S."/>
        </authorList>
    </citation>
    <scope>NUCLEOTIDE SEQUENCE [LARGE SCALE GENOMIC DNA]</scope>
    <source>
        <strain evidence="5 6">Lx1</strain>
    </source>
</reference>
<dbReference type="InterPro" id="IPR051158">
    <property type="entry name" value="Metallophosphoesterase_sf"/>
</dbReference>
<evidence type="ECO:0000313" key="5">
    <source>
        <dbReference type="EMBL" id="QLY78250.1"/>
    </source>
</evidence>
<feature type="transmembrane region" description="Helical" evidence="3">
    <location>
        <begin position="7"/>
        <end position="25"/>
    </location>
</feature>
<keyword evidence="3" id="KW-0472">Membrane</keyword>
<feature type="domain" description="Calcineurin-like phosphoesterase" evidence="4">
    <location>
        <begin position="49"/>
        <end position="217"/>
    </location>
</feature>
<dbReference type="Pfam" id="PF00149">
    <property type="entry name" value="Metallophos"/>
    <property type="match status" value="1"/>
</dbReference>
<sequence length="279" mass="31437">MKFERNKLLFSIIILVVIAFLVIVYNKKIVISNITYKNSKIPSSFDGYKILQISDLHNAEFGKNQKTLIEKTKEIAPDIIFITGDLIDSYNTNIDISMKYIDGLADIAPIYFIPGNHESRIESYNELCNKLISFGVKILNNKTVFIQKDTSSIGLIGLDDPAFIQSSNQDELFKKLLIDLSKDTDSDFKILLSHRPEKLADYKDAKVDLVFSGHAHGGQFRIPFVGGLLAPNQGFFPKYTSGIYREENTSMIVSRGLGNSIFPFRINNSPELVVVTLEK</sequence>
<organism evidence="5 6">
    <name type="scientific">Clostridium intestinale</name>
    <dbReference type="NCBI Taxonomy" id="36845"/>
    <lineage>
        <taxon>Bacteria</taxon>
        <taxon>Bacillati</taxon>
        <taxon>Bacillota</taxon>
        <taxon>Clostridia</taxon>
        <taxon>Eubacteriales</taxon>
        <taxon>Clostridiaceae</taxon>
        <taxon>Clostridium</taxon>
    </lineage>
</organism>
<gene>
    <name evidence="5" type="ORF">HZF06_14255</name>
</gene>
<evidence type="ECO:0000256" key="3">
    <source>
        <dbReference type="SAM" id="Phobius"/>
    </source>
</evidence>
<evidence type="ECO:0000256" key="2">
    <source>
        <dbReference type="ARBA" id="ARBA00022801"/>
    </source>
</evidence>
<dbReference type="PANTHER" id="PTHR31302:SF31">
    <property type="entry name" value="PHOSPHODIESTERASE YAEI"/>
    <property type="match status" value="1"/>
</dbReference>
<dbReference type="KEGG" id="cint:HZF06_14255"/>
<proteinExistence type="predicted"/>
<dbReference type="SUPFAM" id="SSF56300">
    <property type="entry name" value="Metallo-dependent phosphatases"/>
    <property type="match status" value="1"/>
</dbReference>
<dbReference type="EMBL" id="CP059378">
    <property type="protein sequence ID" value="QLY78250.1"/>
    <property type="molecule type" value="Genomic_DNA"/>
</dbReference>
<dbReference type="RefSeq" id="WP_181600673.1">
    <property type="nucleotide sequence ID" value="NZ_CP059378.1"/>
</dbReference>
<keyword evidence="3" id="KW-0812">Transmembrane</keyword>
<protein>
    <submittedName>
        <fullName evidence="5">Metallophosphoesterase</fullName>
    </submittedName>
</protein>
<dbReference type="Proteomes" id="UP000512286">
    <property type="component" value="Chromosome"/>
</dbReference>
<dbReference type="GO" id="GO:0009245">
    <property type="term" value="P:lipid A biosynthetic process"/>
    <property type="evidence" value="ECO:0007669"/>
    <property type="project" value="TreeGrafter"/>
</dbReference>
<evidence type="ECO:0000259" key="4">
    <source>
        <dbReference type="Pfam" id="PF00149"/>
    </source>
</evidence>
<keyword evidence="2" id="KW-0378">Hydrolase</keyword>
<name>A0A7D6VS19_9CLOT</name>
<keyword evidence="3" id="KW-1133">Transmembrane helix</keyword>
<dbReference type="GO" id="GO:0046872">
    <property type="term" value="F:metal ion binding"/>
    <property type="evidence" value="ECO:0007669"/>
    <property type="project" value="UniProtKB-KW"/>
</dbReference>
<dbReference type="InterPro" id="IPR029052">
    <property type="entry name" value="Metallo-depent_PP-like"/>
</dbReference>
<keyword evidence="1" id="KW-0479">Metal-binding</keyword>
<dbReference type="AlphaFoldDB" id="A0A7D6VS19"/>
<accession>A0A7D6VS19</accession>
<dbReference type="GO" id="GO:0008758">
    <property type="term" value="F:UDP-2,3-diacylglucosamine hydrolase activity"/>
    <property type="evidence" value="ECO:0007669"/>
    <property type="project" value="TreeGrafter"/>
</dbReference>
<dbReference type="PANTHER" id="PTHR31302">
    <property type="entry name" value="TRANSMEMBRANE PROTEIN WITH METALLOPHOSPHOESTERASE DOMAIN-RELATED"/>
    <property type="match status" value="1"/>
</dbReference>
<dbReference type="GO" id="GO:0016020">
    <property type="term" value="C:membrane"/>
    <property type="evidence" value="ECO:0007669"/>
    <property type="project" value="GOC"/>
</dbReference>
<dbReference type="Gene3D" id="3.60.21.10">
    <property type="match status" value="1"/>
</dbReference>
<dbReference type="CDD" id="cd07385">
    <property type="entry name" value="MPP_YkuE_C"/>
    <property type="match status" value="1"/>
</dbReference>
<evidence type="ECO:0000256" key="1">
    <source>
        <dbReference type="ARBA" id="ARBA00022723"/>
    </source>
</evidence>
<dbReference type="InterPro" id="IPR004843">
    <property type="entry name" value="Calcineurin-like_PHP"/>
</dbReference>
<evidence type="ECO:0000313" key="6">
    <source>
        <dbReference type="Proteomes" id="UP000512286"/>
    </source>
</evidence>